<keyword evidence="5 7" id="KW-1133">Transmembrane helix</keyword>
<dbReference type="PANTHER" id="PTHR43266:SF2">
    <property type="entry name" value="MAJOR FACILITATOR SUPERFAMILY (MFS) PROFILE DOMAIN-CONTAINING PROTEIN"/>
    <property type="match status" value="1"/>
</dbReference>
<gene>
    <name evidence="8" type="ORF">BME96_03590</name>
</gene>
<feature type="transmembrane region" description="Helical" evidence="7">
    <location>
        <begin position="141"/>
        <end position="161"/>
    </location>
</feature>
<dbReference type="Gene3D" id="1.20.1250.20">
    <property type="entry name" value="MFS general substrate transporter like domains"/>
    <property type="match status" value="1"/>
</dbReference>
<accession>A0AAC9NK05</accession>
<evidence type="ECO:0000256" key="2">
    <source>
        <dbReference type="ARBA" id="ARBA00022448"/>
    </source>
</evidence>
<protein>
    <submittedName>
        <fullName evidence="8">MFS transporter</fullName>
    </submittedName>
</protein>
<dbReference type="GO" id="GO:0022857">
    <property type="term" value="F:transmembrane transporter activity"/>
    <property type="evidence" value="ECO:0007669"/>
    <property type="project" value="InterPro"/>
</dbReference>
<dbReference type="InterPro" id="IPR036259">
    <property type="entry name" value="MFS_trans_sf"/>
</dbReference>
<dbReference type="InterPro" id="IPR011701">
    <property type="entry name" value="MFS"/>
</dbReference>
<keyword evidence="2" id="KW-0813">Transport</keyword>
<evidence type="ECO:0000313" key="9">
    <source>
        <dbReference type="Proteomes" id="UP000182945"/>
    </source>
</evidence>
<evidence type="ECO:0000313" key="8">
    <source>
        <dbReference type="EMBL" id="APC47305.1"/>
    </source>
</evidence>
<feature type="transmembrane region" description="Helical" evidence="7">
    <location>
        <begin position="310"/>
        <end position="330"/>
    </location>
</feature>
<evidence type="ECO:0000256" key="1">
    <source>
        <dbReference type="ARBA" id="ARBA00004651"/>
    </source>
</evidence>
<feature type="transmembrane region" description="Helical" evidence="7">
    <location>
        <begin position="350"/>
        <end position="368"/>
    </location>
</feature>
<dbReference type="SUPFAM" id="SSF103473">
    <property type="entry name" value="MFS general substrate transporter"/>
    <property type="match status" value="1"/>
</dbReference>
<evidence type="ECO:0000256" key="3">
    <source>
        <dbReference type="ARBA" id="ARBA00022475"/>
    </source>
</evidence>
<sequence length="409" mass="45725">MYLTTLTNKNIRYYLLGGGVSRLGDVLSGMAFLFLAYDLTDSTIYTTIMAIAETIPYLLFGLIGGVIADWIPRKKLLILLDSLRIPIILSVFLFHQTGLLSFSYLLIVSFVIQTIGCFFNPAHRAILPMITQAEQRASANSLYDTVSRGVTILSPVLSVWLLTYGTVYFFIVDALSYGISIVCLRKIHFTEEKNLAKKTVRTAVLSIVEFFSWVRKHTKVKYLFTVTFLVVFFNTWVWQVGLLLALTELTSNSKELYSILQGVFGAIVIITNLIIPYFIREMTLKTYLIGALLWGLGITYYGFMYSLTHFFIGVALVGIGLPLSSLARVYMLQTLVPENMHGRAFSSNAFLLYTANTVSLLLFGLLVIVTPIQWLMLGSGLMIITISLAALTISSVKQSKFRGSSPIDF</sequence>
<dbReference type="PANTHER" id="PTHR43266">
    <property type="entry name" value="MACROLIDE-EFFLUX PROTEIN"/>
    <property type="match status" value="1"/>
</dbReference>
<evidence type="ECO:0000256" key="5">
    <source>
        <dbReference type="ARBA" id="ARBA00022989"/>
    </source>
</evidence>
<dbReference type="GO" id="GO:0005886">
    <property type="term" value="C:plasma membrane"/>
    <property type="evidence" value="ECO:0007669"/>
    <property type="project" value="UniProtKB-SubCell"/>
</dbReference>
<dbReference type="KEGG" id="vhl:BME96_03590"/>
<proteinExistence type="predicted"/>
<organism evidence="8 9">
    <name type="scientific">Virgibacillus halodenitrificans</name>
    <name type="common">Bacillus halodenitrificans</name>
    <dbReference type="NCBI Taxonomy" id="1482"/>
    <lineage>
        <taxon>Bacteria</taxon>
        <taxon>Bacillati</taxon>
        <taxon>Bacillota</taxon>
        <taxon>Bacilli</taxon>
        <taxon>Bacillales</taxon>
        <taxon>Bacillaceae</taxon>
        <taxon>Virgibacillus</taxon>
    </lineage>
</organism>
<dbReference type="RefSeq" id="WP_071648290.1">
    <property type="nucleotide sequence ID" value="NZ_CP017962.1"/>
</dbReference>
<dbReference type="Proteomes" id="UP000182945">
    <property type="component" value="Chromosome"/>
</dbReference>
<name>A0AAC9NK05_VIRHA</name>
<feature type="transmembrane region" description="Helical" evidence="7">
    <location>
        <begin position="222"/>
        <end position="246"/>
    </location>
</feature>
<feature type="transmembrane region" description="Helical" evidence="7">
    <location>
        <begin position="12"/>
        <end position="37"/>
    </location>
</feature>
<keyword evidence="4 7" id="KW-0812">Transmembrane</keyword>
<feature type="transmembrane region" description="Helical" evidence="7">
    <location>
        <begin position="286"/>
        <end position="304"/>
    </location>
</feature>
<evidence type="ECO:0000256" key="6">
    <source>
        <dbReference type="ARBA" id="ARBA00023136"/>
    </source>
</evidence>
<feature type="transmembrane region" description="Helical" evidence="7">
    <location>
        <begin position="258"/>
        <end position="279"/>
    </location>
</feature>
<evidence type="ECO:0000256" key="7">
    <source>
        <dbReference type="SAM" id="Phobius"/>
    </source>
</evidence>
<evidence type="ECO:0000256" key="4">
    <source>
        <dbReference type="ARBA" id="ARBA00022692"/>
    </source>
</evidence>
<dbReference type="GeneID" id="71513468"/>
<feature type="transmembrane region" description="Helical" evidence="7">
    <location>
        <begin position="374"/>
        <end position="393"/>
    </location>
</feature>
<dbReference type="Pfam" id="PF07690">
    <property type="entry name" value="MFS_1"/>
    <property type="match status" value="1"/>
</dbReference>
<dbReference type="EMBL" id="CP017962">
    <property type="protein sequence ID" value="APC47305.1"/>
    <property type="molecule type" value="Genomic_DNA"/>
</dbReference>
<dbReference type="AlphaFoldDB" id="A0AAC9NK05"/>
<keyword evidence="3" id="KW-1003">Cell membrane</keyword>
<feature type="transmembrane region" description="Helical" evidence="7">
    <location>
        <begin position="43"/>
        <end position="64"/>
    </location>
</feature>
<reference evidence="8 9" key="1">
    <citation type="submission" date="2016-11" db="EMBL/GenBank/DDBJ databases">
        <title>Complete genome sequencing of Virgibacillus halodenitrificans PDB-F2.</title>
        <authorList>
            <person name="Sun Z."/>
            <person name="Zhou Y."/>
            <person name="Li H."/>
        </authorList>
    </citation>
    <scope>NUCLEOTIDE SEQUENCE [LARGE SCALE GENOMIC DNA]</scope>
    <source>
        <strain evidence="8 9">PDB-F2</strain>
    </source>
</reference>
<keyword evidence="6 7" id="KW-0472">Membrane</keyword>
<dbReference type="CDD" id="cd06173">
    <property type="entry name" value="MFS_MefA_like"/>
    <property type="match status" value="1"/>
</dbReference>
<comment type="subcellular location">
    <subcellularLocation>
        <location evidence="1">Cell membrane</location>
        <topology evidence="1">Multi-pass membrane protein</topology>
    </subcellularLocation>
</comment>